<evidence type="ECO:0000256" key="6">
    <source>
        <dbReference type="ARBA" id="ARBA00022512"/>
    </source>
</evidence>
<dbReference type="InterPro" id="IPR046956">
    <property type="entry name" value="RLP23-like"/>
</dbReference>
<dbReference type="Pfam" id="PF13855">
    <property type="entry name" value="LRR_8"/>
    <property type="match status" value="2"/>
</dbReference>
<feature type="domain" description="Leucine-rich repeat-containing N-terminal plant-type" evidence="21">
    <location>
        <begin position="32"/>
        <end position="68"/>
    </location>
</feature>
<keyword evidence="10 20" id="KW-0732">Signal</keyword>
<keyword evidence="8" id="KW-0433">Leucine-rich repeat</keyword>
<dbReference type="Pfam" id="PF13516">
    <property type="entry name" value="LRR_6"/>
    <property type="match status" value="2"/>
</dbReference>
<dbReference type="GO" id="GO:0099402">
    <property type="term" value="P:plant organ development"/>
    <property type="evidence" value="ECO:0007669"/>
    <property type="project" value="UniProtKB-ARBA"/>
</dbReference>
<dbReference type="AlphaFoldDB" id="A0A445K018"/>
<evidence type="ECO:0000256" key="20">
    <source>
        <dbReference type="SAM" id="SignalP"/>
    </source>
</evidence>
<feature type="signal peptide" evidence="20">
    <location>
        <begin position="1"/>
        <end position="23"/>
    </location>
</feature>
<accession>A0A445K018</accession>
<evidence type="ECO:0000256" key="19">
    <source>
        <dbReference type="SAM" id="Phobius"/>
    </source>
</evidence>
<dbReference type="SMART" id="SM00369">
    <property type="entry name" value="LRR_TYP"/>
    <property type="match status" value="10"/>
</dbReference>
<evidence type="ECO:0000256" key="13">
    <source>
        <dbReference type="ARBA" id="ARBA00022989"/>
    </source>
</evidence>
<evidence type="ECO:0000256" key="7">
    <source>
        <dbReference type="ARBA" id="ARBA00022525"/>
    </source>
</evidence>
<evidence type="ECO:0000256" key="16">
    <source>
        <dbReference type="ARBA" id="ARBA00023170"/>
    </source>
</evidence>
<comment type="subcellular location">
    <subcellularLocation>
        <location evidence="3">Cell membrane</location>
        <topology evidence="3">Single-pass type I membrane protein</topology>
    </subcellularLocation>
    <subcellularLocation>
        <location evidence="1">Membrane</location>
        <topology evidence="1">Peripheral membrane protein</topology>
    </subcellularLocation>
    <subcellularLocation>
        <location evidence="2">Secreted</location>
        <location evidence="2">Cell wall</location>
    </subcellularLocation>
</comment>
<keyword evidence="15" id="KW-1015">Disulfide bond</keyword>
<dbReference type="FunFam" id="3.80.10.10:FF:000095">
    <property type="entry name" value="LRR receptor-like serine/threonine-protein kinase GSO1"/>
    <property type="match status" value="1"/>
</dbReference>
<dbReference type="Proteomes" id="UP000289340">
    <property type="component" value="Chromosome 7"/>
</dbReference>
<keyword evidence="5" id="KW-1003">Cell membrane</keyword>
<dbReference type="Pfam" id="PF00560">
    <property type="entry name" value="LRR_1"/>
    <property type="match status" value="3"/>
</dbReference>
<protein>
    <submittedName>
        <fullName evidence="23">Receptor-like protein EIX2 isoform A</fullName>
    </submittedName>
</protein>
<keyword evidence="17" id="KW-0325">Glycoprotein</keyword>
<dbReference type="GO" id="GO:0005886">
    <property type="term" value="C:plasma membrane"/>
    <property type="evidence" value="ECO:0007669"/>
    <property type="project" value="UniProtKB-SubCell"/>
</dbReference>
<keyword evidence="14 19" id="KW-0472">Membrane</keyword>
<keyword evidence="9 19" id="KW-0812">Transmembrane</keyword>
<evidence type="ECO:0000256" key="5">
    <source>
        <dbReference type="ARBA" id="ARBA00022475"/>
    </source>
</evidence>
<feature type="transmembrane region" description="Helical" evidence="19">
    <location>
        <begin position="886"/>
        <end position="908"/>
    </location>
</feature>
<feature type="domain" description="EGF-like" evidence="22">
    <location>
        <begin position="572"/>
        <end position="669"/>
    </location>
</feature>
<keyword evidence="6" id="KW-0134">Cell wall</keyword>
<gene>
    <name evidence="23" type="ORF">D0Y65_018627</name>
</gene>
<dbReference type="InterPro" id="IPR003591">
    <property type="entry name" value="Leu-rich_rpt_typical-subtyp"/>
</dbReference>
<evidence type="ECO:0000256" key="3">
    <source>
        <dbReference type="ARBA" id="ARBA00004251"/>
    </source>
</evidence>
<dbReference type="SUPFAM" id="SSF52058">
    <property type="entry name" value="L domain-like"/>
    <property type="match status" value="2"/>
</dbReference>
<proteinExistence type="inferred from homology"/>
<keyword evidence="16 23" id="KW-0675">Receptor</keyword>
<evidence type="ECO:0000256" key="18">
    <source>
        <dbReference type="ARBA" id="ARBA00038043"/>
    </source>
</evidence>
<dbReference type="GO" id="GO:0006952">
    <property type="term" value="P:defense response"/>
    <property type="evidence" value="ECO:0007669"/>
    <property type="project" value="UniProtKB-KW"/>
</dbReference>
<sequence>MFNCRFSLFCVLTVLCISLCVRSSNMNKCVETDNQALLKLKHGFVDGSHILSSWSGEDCCKWKGISCNNLTGRVNRLDLQFSDYSAQLEGKIDSSICELQHLTFLDVSFNDLQGEIPKCIGSLTQLIELKLPGNEFVGSVPRTLANLSNLQNLDLRDNNNLVANGLEWLSHLSNLRYLGLSNVNLSRVVDWPSSISRIPSLLELYLDVCRLPQVNPKSISHLNSSTSLQIISFTSNELDSSILSWVLNVSKVFTSLDLSHNSLHSVPDGFANITLCQVKRLSLSHNKLSGQLSDYLPESCSAQHDLEELDLSHNPFSSGPLPDFSWFSSLKRLSLEYTNVVGQLSISFDHLRSLEDLDVSHNQLSGPIPYTIGQLSNLTHLYLCSNKLNGSISEAHLSGLSRLKTLDVSRNSLSFNLDPNWVPPFQLGWLSASSCILGPQFPTWLKYQRKLRVLQLSNTGIKDSFPKWFWNISSTLSYLNVSHNKLSGVLPKSSESIKTEHTRDRNNILDFSFNNLSGSLPIFSSNLYVLLLSNNMFSGSLSSLCAISPVSLAFLDLSGNILAGSLPDCWEKFKSLEVLNLENNNLSGRIPKSFGTLRKIKSMHLNNNNFSGKIPSLTLCKSLKVIDFGDNIIEGTLPTWVGHNLLDLIVFSLRGNKIQGTIPTSLCNLLFLQVLDLSTNNITGEIPQCLSRIAALSNMEFQRSFILYFRDGYSDDTSSLPSIEITVMLAWKGQNREFWKNLGLMTIIDLSDNHLTGGIPQSITKLVALIGLNLSGNNLTGFIPNDIGHMKMLETFDLSRNHLHGRMPKSFSNLSFLSYMNLSFNNLSGKITVSTQLQSFTAASYAGNIGLCGPPLTNLCSEDVVPPYGIIDKSDSNEDEHELVDIGFYISLGLGFSAGFCGVCGTLIIKSSWRHAYFQFFNHINDWIYVTIIIFWVTMKRKFQIQP</sequence>
<evidence type="ECO:0000256" key="14">
    <source>
        <dbReference type="ARBA" id="ARBA00023136"/>
    </source>
</evidence>
<dbReference type="GO" id="GO:0009653">
    <property type="term" value="P:anatomical structure morphogenesis"/>
    <property type="evidence" value="ECO:0007669"/>
    <property type="project" value="UniProtKB-ARBA"/>
</dbReference>
<dbReference type="FunFam" id="3.80.10.10:FF:001347">
    <property type="entry name" value="LRR receptor-like serine/threonine-protein kinase GSO2"/>
    <property type="match status" value="1"/>
</dbReference>
<evidence type="ECO:0000256" key="8">
    <source>
        <dbReference type="ARBA" id="ARBA00022614"/>
    </source>
</evidence>
<dbReference type="FunFam" id="3.80.10.10:FF:000111">
    <property type="entry name" value="LRR receptor-like serine/threonine-protein kinase ERECTA"/>
    <property type="match status" value="1"/>
</dbReference>
<dbReference type="EMBL" id="QZWG01000007">
    <property type="protein sequence ID" value="RZC04080.1"/>
    <property type="molecule type" value="Genomic_DNA"/>
</dbReference>
<evidence type="ECO:0000256" key="1">
    <source>
        <dbReference type="ARBA" id="ARBA00004170"/>
    </source>
</evidence>
<evidence type="ECO:0000256" key="9">
    <source>
        <dbReference type="ARBA" id="ARBA00022692"/>
    </source>
</evidence>
<evidence type="ECO:0000259" key="21">
    <source>
        <dbReference type="Pfam" id="PF08263"/>
    </source>
</evidence>
<comment type="similarity">
    <text evidence="18">Belongs to the polygalacturonase-inhibiting protein family.</text>
</comment>
<dbReference type="Gene3D" id="3.80.10.10">
    <property type="entry name" value="Ribonuclease Inhibitor"/>
    <property type="match status" value="5"/>
</dbReference>
<evidence type="ECO:0000256" key="11">
    <source>
        <dbReference type="ARBA" id="ARBA00022737"/>
    </source>
</evidence>
<dbReference type="InterPro" id="IPR013210">
    <property type="entry name" value="LRR_N_plant-typ"/>
</dbReference>
<dbReference type="PANTHER" id="PTHR48063:SF98">
    <property type="entry name" value="LRR RECEPTOR-LIKE SERINE_THREONINE-PROTEIN KINASE FLS2"/>
    <property type="match status" value="1"/>
</dbReference>
<evidence type="ECO:0000256" key="4">
    <source>
        <dbReference type="ARBA" id="ARBA00009592"/>
    </source>
</evidence>
<dbReference type="Pfam" id="PF08263">
    <property type="entry name" value="LRRNT_2"/>
    <property type="match status" value="1"/>
</dbReference>
<comment type="caution">
    <text evidence="23">The sequence shown here is derived from an EMBL/GenBank/DDBJ whole genome shotgun (WGS) entry which is preliminary data.</text>
</comment>
<evidence type="ECO:0000256" key="17">
    <source>
        <dbReference type="ARBA" id="ARBA00023180"/>
    </source>
</evidence>
<name>A0A445K018_GLYSO</name>
<dbReference type="InterPro" id="IPR001611">
    <property type="entry name" value="Leu-rich_rpt"/>
</dbReference>
<keyword evidence="13 19" id="KW-1133">Transmembrane helix</keyword>
<dbReference type="Pfam" id="PF24141">
    <property type="entry name" value="LRR_ComC"/>
    <property type="match status" value="1"/>
</dbReference>
<evidence type="ECO:0000256" key="15">
    <source>
        <dbReference type="ARBA" id="ARBA00023157"/>
    </source>
</evidence>
<dbReference type="SUPFAM" id="SSF52047">
    <property type="entry name" value="RNI-like"/>
    <property type="match status" value="1"/>
</dbReference>
<keyword evidence="12" id="KW-0611">Plant defense</keyword>
<reference evidence="23 24" key="1">
    <citation type="submission" date="2018-09" db="EMBL/GenBank/DDBJ databases">
        <title>A high-quality reference genome of wild soybean provides a powerful tool to mine soybean genomes.</title>
        <authorList>
            <person name="Xie M."/>
            <person name="Chung C.Y.L."/>
            <person name="Li M.-W."/>
            <person name="Wong F.-L."/>
            <person name="Chan T.-F."/>
            <person name="Lam H.-M."/>
        </authorList>
    </citation>
    <scope>NUCLEOTIDE SEQUENCE [LARGE SCALE GENOMIC DNA]</scope>
    <source>
        <strain evidence="24">cv. W05</strain>
        <tissue evidence="23">Hypocotyl of etiolated seedlings</tissue>
    </source>
</reference>
<dbReference type="FunFam" id="3.80.10.10:FF:000041">
    <property type="entry name" value="LRR receptor-like serine/threonine-protein kinase ERECTA"/>
    <property type="match status" value="1"/>
</dbReference>
<dbReference type="PANTHER" id="PTHR48063">
    <property type="entry name" value="LRR RECEPTOR-LIKE KINASE"/>
    <property type="match status" value="1"/>
</dbReference>
<evidence type="ECO:0000256" key="2">
    <source>
        <dbReference type="ARBA" id="ARBA00004191"/>
    </source>
</evidence>
<feature type="transmembrane region" description="Helical" evidence="19">
    <location>
        <begin position="920"/>
        <end position="939"/>
    </location>
</feature>
<feature type="chain" id="PRO_5019144099" evidence="20">
    <location>
        <begin position="24"/>
        <end position="947"/>
    </location>
</feature>
<keyword evidence="24" id="KW-1185">Reference proteome</keyword>
<keyword evidence="11" id="KW-0677">Repeat</keyword>
<evidence type="ECO:0000256" key="12">
    <source>
        <dbReference type="ARBA" id="ARBA00022821"/>
    </source>
</evidence>
<dbReference type="Gramene" id="XM_028385543.1">
    <property type="protein sequence ID" value="XP_028241344.1"/>
    <property type="gene ID" value="LOC114419766"/>
</dbReference>
<comment type="similarity">
    <text evidence="4">Belongs to the RLP family.</text>
</comment>
<evidence type="ECO:0000313" key="24">
    <source>
        <dbReference type="Proteomes" id="UP000289340"/>
    </source>
</evidence>
<evidence type="ECO:0000259" key="22">
    <source>
        <dbReference type="Pfam" id="PF24141"/>
    </source>
</evidence>
<dbReference type="InterPro" id="IPR057013">
    <property type="entry name" value="LRR_ComC"/>
</dbReference>
<dbReference type="SMART" id="SM00365">
    <property type="entry name" value="LRR_SD22"/>
    <property type="match status" value="6"/>
</dbReference>
<dbReference type="FunFam" id="3.80.10.10:FF:000400">
    <property type="entry name" value="Nuclear pore complex protein NUP107"/>
    <property type="match status" value="1"/>
</dbReference>
<dbReference type="InterPro" id="IPR032675">
    <property type="entry name" value="LRR_dom_sf"/>
</dbReference>
<organism evidence="23 24">
    <name type="scientific">Glycine soja</name>
    <name type="common">Wild soybean</name>
    <dbReference type="NCBI Taxonomy" id="3848"/>
    <lineage>
        <taxon>Eukaryota</taxon>
        <taxon>Viridiplantae</taxon>
        <taxon>Streptophyta</taxon>
        <taxon>Embryophyta</taxon>
        <taxon>Tracheophyta</taxon>
        <taxon>Spermatophyta</taxon>
        <taxon>Magnoliopsida</taxon>
        <taxon>eudicotyledons</taxon>
        <taxon>Gunneridae</taxon>
        <taxon>Pentapetalae</taxon>
        <taxon>rosids</taxon>
        <taxon>fabids</taxon>
        <taxon>Fabales</taxon>
        <taxon>Fabaceae</taxon>
        <taxon>Papilionoideae</taxon>
        <taxon>50 kb inversion clade</taxon>
        <taxon>NPAAA clade</taxon>
        <taxon>indigoferoid/millettioid clade</taxon>
        <taxon>Phaseoleae</taxon>
        <taxon>Glycine</taxon>
        <taxon>Glycine subgen. Soja</taxon>
    </lineage>
</organism>
<evidence type="ECO:0000256" key="10">
    <source>
        <dbReference type="ARBA" id="ARBA00022729"/>
    </source>
</evidence>
<keyword evidence="7" id="KW-0964">Secreted</keyword>
<evidence type="ECO:0000313" key="23">
    <source>
        <dbReference type="EMBL" id="RZC04080.1"/>
    </source>
</evidence>